<protein>
    <submittedName>
        <fullName evidence="3">LLM class flavin-dependent oxidoreductase</fullName>
    </submittedName>
</protein>
<dbReference type="RefSeq" id="WP_120695272.1">
    <property type="nucleotide sequence ID" value="NZ_RBDX01000003.1"/>
</dbReference>
<evidence type="ECO:0000313" key="5">
    <source>
        <dbReference type="Proteomes" id="UP000268652"/>
    </source>
</evidence>
<dbReference type="InterPro" id="IPR050564">
    <property type="entry name" value="F420-G6PD/mer"/>
</dbReference>
<organism evidence="3 6">
    <name type="scientific">Streptomyces radicis</name>
    <dbReference type="NCBI Taxonomy" id="1750517"/>
    <lineage>
        <taxon>Bacteria</taxon>
        <taxon>Bacillati</taxon>
        <taxon>Actinomycetota</taxon>
        <taxon>Actinomycetes</taxon>
        <taxon>Kitasatosporales</taxon>
        <taxon>Streptomycetaceae</taxon>
        <taxon>Streptomyces</taxon>
    </lineage>
</organism>
<evidence type="ECO:0000313" key="3">
    <source>
        <dbReference type="EMBL" id="RKN11594.1"/>
    </source>
</evidence>
<sequence length="289" mass="29920">MTIERVGVMFDRGQRPEDLAAFATEAEESGLDDLWVVEDLSWAGGVSSAALALAATRRLRVGIGIMPAPLRNPGLLAMEVATLARVFPGRLVAGVGHGVGAWMEGVGAGTPSKLALLGETITALRALLAGETVRVNGRAVRIDELRLVHPPATPPPVVAGVVRPRSLELSGRVADGTVLAEGNGPARVATALTHIAPTRPHELIVFTHLRVSDDPALLAAEVAPVAEETAGFLGVPTADAFLATGDAATAADRVRSLWRAGATTVVLRPIGDDPLGQVRAALAALRPEM</sequence>
<keyword evidence="1" id="KW-0560">Oxidoreductase</keyword>
<evidence type="ECO:0000313" key="6">
    <source>
        <dbReference type="Proteomes" id="UP000275024"/>
    </source>
</evidence>
<dbReference type="SUPFAM" id="SSF51679">
    <property type="entry name" value="Bacterial luciferase-like"/>
    <property type="match status" value="1"/>
</dbReference>
<dbReference type="Proteomes" id="UP000268652">
    <property type="component" value="Unassembled WGS sequence"/>
</dbReference>
<dbReference type="Gene3D" id="3.20.20.30">
    <property type="entry name" value="Luciferase-like domain"/>
    <property type="match status" value="1"/>
</dbReference>
<dbReference type="EMBL" id="RBDX01000003">
    <property type="protein sequence ID" value="RKN11594.1"/>
    <property type="molecule type" value="Genomic_DNA"/>
</dbReference>
<evidence type="ECO:0000256" key="1">
    <source>
        <dbReference type="ARBA" id="ARBA00023002"/>
    </source>
</evidence>
<dbReference type="GO" id="GO:0016705">
    <property type="term" value="F:oxidoreductase activity, acting on paired donors, with incorporation or reduction of molecular oxygen"/>
    <property type="evidence" value="ECO:0007669"/>
    <property type="project" value="InterPro"/>
</dbReference>
<keyword evidence="5" id="KW-1185">Reference proteome</keyword>
<evidence type="ECO:0000313" key="4">
    <source>
        <dbReference type="EMBL" id="RKN26387.1"/>
    </source>
</evidence>
<reference evidence="5 6" key="1">
    <citation type="submission" date="2018-09" db="EMBL/GenBank/DDBJ databases">
        <title>Streptomyces sp. nov. DS1-2, an endophytic actinomycete isolated from roots of Dendrobium scabrilingue.</title>
        <authorList>
            <person name="Kuncharoen N."/>
            <person name="Kudo T."/>
            <person name="Ohkuma M."/>
            <person name="Yuki M."/>
            <person name="Tanasupawat S."/>
        </authorList>
    </citation>
    <scope>NUCLEOTIDE SEQUENCE [LARGE SCALE GENOMIC DNA]</scope>
    <source>
        <strain evidence="3 6">AZ1-7</strain>
        <strain evidence="4 5">DS1-2</strain>
    </source>
</reference>
<dbReference type="OrthoDB" id="675245at2"/>
<dbReference type="PANTHER" id="PTHR43244">
    <property type="match status" value="1"/>
</dbReference>
<dbReference type="Pfam" id="PF00296">
    <property type="entry name" value="Bac_luciferase"/>
    <property type="match status" value="1"/>
</dbReference>
<proteinExistence type="predicted"/>
<dbReference type="InterPro" id="IPR036661">
    <property type="entry name" value="Luciferase-like_sf"/>
</dbReference>
<evidence type="ECO:0000259" key="2">
    <source>
        <dbReference type="Pfam" id="PF00296"/>
    </source>
</evidence>
<dbReference type="PANTHER" id="PTHR43244:SF1">
    <property type="entry name" value="5,10-METHYLENETETRAHYDROMETHANOPTERIN REDUCTASE"/>
    <property type="match status" value="1"/>
</dbReference>
<dbReference type="Proteomes" id="UP000275024">
    <property type="component" value="Unassembled WGS sequence"/>
</dbReference>
<comment type="caution">
    <text evidence="3">The sequence shown here is derived from an EMBL/GenBank/DDBJ whole genome shotgun (WGS) entry which is preliminary data.</text>
</comment>
<name>A0A3A9WQ19_9ACTN</name>
<dbReference type="EMBL" id="RBDY01000002">
    <property type="protein sequence ID" value="RKN26387.1"/>
    <property type="molecule type" value="Genomic_DNA"/>
</dbReference>
<dbReference type="AlphaFoldDB" id="A0A3A9WQ19"/>
<dbReference type="InterPro" id="IPR011251">
    <property type="entry name" value="Luciferase-like_dom"/>
</dbReference>
<gene>
    <name evidence="4" type="ORF">D7318_02995</name>
    <name evidence="3" type="ORF">D7319_06665</name>
</gene>
<feature type="domain" description="Luciferase-like" evidence="2">
    <location>
        <begin position="5"/>
        <end position="262"/>
    </location>
</feature>
<accession>A0A3A9WQ19</accession>